<dbReference type="EMBL" id="JBHSXH010000005">
    <property type="protein sequence ID" value="MFC6823805.1"/>
    <property type="molecule type" value="Genomic_DNA"/>
</dbReference>
<sequence length="49" mass="5275">MTNPTDALDDDTLAALEAEFGDVEAGVAACVQLWFGLENPEEMLEAMTE</sequence>
<keyword evidence="2" id="KW-1185">Reference proteome</keyword>
<protein>
    <submittedName>
        <fullName evidence="1">Uncharacterized protein</fullName>
    </submittedName>
</protein>
<dbReference type="RefSeq" id="WP_379692308.1">
    <property type="nucleotide sequence ID" value="NZ_JBHSXH010000005.1"/>
</dbReference>
<comment type="caution">
    <text evidence="1">The sequence shown here is derived from an EMBL/GenBank/DDBJ whole genome shotgun (WGS) entry which is preliminary data.</text>
</comment>
<dbReference type="AlphaFoldDB" id="A0ABD5TT72"/>
<evidence type="ECO:0000313" key="2">
    <source>
        <dbReference type="Proteomes" id="UP001596408"/>
    </source>
</evidence>
<proteinExistence type="predicted"/>
<accession>A0ABD5TT72</accession>
<gene>
    <name evidence="1" type="ORF">ACFQEV_02160</name>
</gene>
<evidence type="ECO:0000313" key="1">
    <source>
        <dbReference type="EMBL" id="MFC6823805.1"/>
    </source>
</evidence>
<name>A0ABD5TT72_9EURY</name>
<dbReference type="Proteomes" id="UP001596408">
    <property type="component" value="Unassembled WGS sequence"/>
</dbReference>
<reference evidence="1 2" key="1">
    <citation type="journal article" date="2019" name="Int. J. Syst. Evol. Microbiol.">
        <title>The Global Catalogue of Microorganisms (GCM) 10K type strain sequencing project: providing services to taxonomists for standard genome sequencing and annotation.</title>
        <authorList>
            <consortium name="The Broad Institute Genomics Platform"/>
            <consortium name="The Broad Institute Genome Sequencing Center for Infectious Disease"/>
            <person name="Wu L."/>
            <person name="Ma J."/>
        </authorList>
    </citation>
    <scope>NUCLEOTIDE SEQUENCE [LARGE SCALE GENOMIC DNA]</scope>
    <source>
        <strain evidence="1 2">YIM 94188</strain>
    </source>
</reference>
<organism evidence="1 2">
    <name type="scientific">Halopelagius fulvigenes</name>
    <dbReference type="NCBI Taxonomy" id="1198324"/>
    <lineage>
        <taxon>Archaea</taxon>
        <taxon>Methanobacteriati</taxon>
        <taxon>Methanobacteriota</taxon>
        <taxon>Stenosarchaea group</taxon>
        <taxon>Halobacteria</taxon>
        <taxon>Halobacteriales</taxon>
        <taxon>Haloferacaceae</taxon>
    </lineage>
</organism>